<gene>
    <name evidence="5" type="ORF">ENK37_02605</name>
</gene>
<comment type="caution">
    <text evidence="5">The sequence shown here is derived from an EMBL/GenBank/DDBJ whole genome shotgun (WGS) entry which is preliminary data.</text>
</comment>
<dbReference type="PANTHER" id="PTHR43381">
    <property type="entry name" value="TRANSLATION INITIATION FACTOR IF-2-RELATED"/>
    <property type="match status" value="1"/>
</dbReference>
<dbReference type="GO" id="GO:0005829">
    <property type="term" value="C:cytosol"/>
    <property type="evidence" value="ECO:0007669"/>
    <property type="project" value="TreeGrafter"/>
</dbReference>
<accession>A0A7C4Z4L9</accession>
<evidence type="ECO:0000256" key="2">
    <source>
        <dbReference type="ARBA" id="ARBA00022741"/>
    </source>
</evidence>
<dbReference type="InterPro" id="IPR004161">
    <property type="entry name" value="EFTu-like_2"/>
</dbReference>
<dbReference type="InterPro" id="IPR000178">
    <property type="entry name" value="TF_IF2_bacterial-like"/>
</dbReference>
<keyword evidence="3" id="KW-0342">GTP-binding</keyword>
<reference evidence="5" key="1">
    <citation type="journal article" date="2020" name="mSystems">
        <title>Genome- and Community-Level Interaction Insights into Carbon Utilization and Element Cycling Functions of Hydrothermarchaeota in Hydrothermal Sediment.</title>
        <authorList>
            <person name="Zhou Z."/>
            <person name="Liu Y."/>
            <person name="Xu W."/>
            <person name="Pan J."/>
            <person name="Luo Z.H."/>
            <person name="Li M."/>
        </authorList>
    </citation>
    <scope>NUCLEOTIDE SEQUENCE [LARGE SCALE GENOMIC DNA]</scope>
    <source>
        <strain evidence="5">HyVt-570</strain>
    </source>
</reference>
<dbReference type="InterPro" id="IPR009000">
    <property type="entry name" value="Transl_B-barrel_sf"/>
</dbReference>
<dbReference type="FunFam" id="2.40.30.10:FF:000008">
    <property type="entry name" value="Translation initiation factor IF-2"/>
    <property type="match status" value="1"/>
</dbReference>
<protein>
    <submittedName>
        <fullName evidence="5">Translation initiation factor IF-2</fullName>
    </submittedName>
</protein>
<dbReference type="CDD" id="cd03692">
    <property type="entry name" value="mtIF2_IVc"/>
    <property type="match status" value="1"/>
</dbReference>
<organism evidence="5">
    <name type="scientific">Oceanithermus profundus</name>
    <dbReference type="NCBI Taxonomy" id="187137"/>
    <lineage>
        <taxon>Bacteria</taxon>
        <taxon>Thermotogati</taxon>
        <taxon>Deinococcota</taxon>
        <taxon>Deinococci</taxon>
        <taxon>Thermales</taxon>
        <taxon>Thermaceae</taxon>
        <taxon>Oceanithermus</taxon>
    </lineage>
</organism>
<evidence type="ECO:0000259" key="4">
    <source>
        <dbReference type="Pfam" id="PF03144"/>
    </source>
</evidence>
<dbReference type="PANTHER" id="PTHR43381:SF5">
    <property type="entry name" value="TR-TYPE G DOMAIN-CONTAINING PROTEIN"/>
    <property type="match status" value="1"/>
</dbReference>
<name>A0A7C4Z4L9_9DEIN</name>
<comment type="subcellular location">
    <subcellularLocation>
        <location evidence="1">Cytoplasm</location>
    </subcellularLocation>
</comment>
<dbReference type="EMBL" id="DRPZ01000071">
    <property type="protein sequence ID" value="HGY08933.1"/>
    <property type="molecule type" value="Genomic_DNA"/>
</dbReference>
<dbReference type="InterPro" id="IPR015760">
    <property type="entry name" value="TIF_IF2"/>
</dbReference>
<dbReference type="PROSITE" id="PS01176">
    <property type="entry name" value="IF2"/>
    <property type="match status" value="1"/>
</dbReference>
<dbReference type="Gene3D" id="2.40.30.10">
    <property type="entry name" value="Translation factors"/>
    <property type="match status" value="1"/>
</dbReference>
<evidence type="ECO:0000256" key="1">
    <source>
        <dbReference type="ARBA" id="ARBA00004496"/>
    </source>
</evidence>
<dbReference type="GO" id="GO:0003924">
    <property type="term" value="F:GTPase activity"/>
    <property type="evidence" value="ECO:0007669"/>
    <property type="project" value="InterPro"/>
</dbReference>
<feature type="domain" description="Translation elongation factor EFTu-like" evidence="4">
    <location>
        <begin position="27"/>
        <end position="94"/>
    </location>
</feature>
<dbReference type="Proteomes" id="UP000885759">
    <property type="component" value="Unassembled WGS sequence"/>
</dbReference>
<dbReference type="Pfam" id="PF03144">
    <property type="entry name" value="GTP_EFTU_D2"/>
    <property type="match status" value="1"/>
</dbReference>
<sequence>AQTEPEMKEEVVGHAEVRAVFKLPKGGKVAGCMVTDGKIVRNAEIRVLRGGEEIWSGRIDSLKRFKDDVREVAAGYECGIKLAGFDDYQEGDVLEAVRQVEVAEAQ</sequence>
<evidence type="ECO:0000313" key="5">
    <source>
        <dbReference type="EMBL" id="HGY08933.1"/>
    </source>
</evidence>
<evidence type="ECO:0000256" key="3">
    <source>
        <dbReference type="ARBA" id="ARBA00023134"/>
    </source>
</evidence>
<proteinExistence type="predicted"/>
<feature type="non-terminal residue" evidence="5">
    <location>
        <position position="1"/>
    </location>
</feature>
<dbReference type="GO" id="GO:0003743">
    <property type="term" value="F:translation initiation factor activity"/>
    <property type="evidence" value="ECO:0007669"/>
    <property type="project" value="UniProtKB-KW"/>
</dbReference>
<keyword evidence="5" id="KW-0648">Protein biosynthesis</keyword>
<keyword evidence="2" id="KW-0547">Nucleotide-binding</keyword>
<keyword evidence="5" id="KW-0396">Initiation factor</keyword>
<dbReference type="GO" id="GO:0005525">
    <property type="term" value="F:GTP binding"/>
    <property type="evidence" value="ECO:0007669"/>
    <property type="project" value="UniProtKB-KW"/>
</dbReference>
<dbReference type="SUPFAM" id="SSF50447">
    <property type="entry name" value="Translation proteins"/>
    <property type="match status" value="1"/>
</dbReference>
<dbReference type="AlphaFoldDB" id="A0A7C4Z4L9"/>